<keyword evidence="2" id="KW-1185">Reference proteome</keyword>
<dbReference type="InterPro" id="IPR030489">
    <property type="entry name" value="TR_Rrf2-type_CS"/>
</dbReference>
<dbReference type="EMBL" id="CP104694">
    <property type="protein sequence ID" value="UXI67171.1"/>
    <property type="molecule type" value="Genomic_DNA"/>
</dbReference>
<dbReference type="InterPro" id="IPR014290">
    <property type="entry name" value="SUF_FeS_clus_asmbl_reg"/>
</dbReference>
<dbReference type="Pfam" id="PF02082">
    <property type="entry name" value="Rrf2"/>
    <property type="match status" value="1"/>
</dbReference>
<protein>
    <submittedName>
        <fullName evidence="1">SUF system Fe-S cluster assembly regulator</fullName>
    </submittedName>
</protein>
<evidence type="ECO:0000313" key="1">
    <source>
        <dbReference type="EMBL" id="UXI67171.1"/>
    </source>
</evidence>
<accession>A0ABY6BC75</accession>
<dbReference type="RefSeq" id="WP_261694147.1">
    <property type="nucleotide sequence ID" value="NZ_CP104694.1"/>
</dbReference>
<dbReference type="PANTHER" id="PTHR33221:SF2">
    <property type="entry name" value="TRANSCRIPTIONAL REGULATOR"/>
    <property type="match status" value="1"/>
</dbReference>
<dbReference type="InterPro" id="IPR036390">
    <property type="entry name" value="WH_DNA-bd_sf"/>
</dbReference>
<dbReference type="NCBIfam" id="TIGR00738">
    <property type="entry name" value="rrf2_super"/>
    <property type="match status" value="1"/>
</dbReference>
<dbReference type="PANTHER" id="PTHR33221">
    <property type="entry name" value="WINGED HELIX-TURN-HELIX TRANSCRIPTIONAL REGULATOR, RRF2 FAMILY"/>
    <property type="match status" value="1"/>
</dbReference>
<reference evidence="1" key="1">
    <citation type="submission" date="2022-09" db="EMBL/GenBank/DDBJ databases">
        <title>Tahibacter sp. nov., isolated from a fresh water.</title>
        <authorList>
            <person name="Baek J.H."/>
            <person name="Lee J.K."/>
            <person name="Kim J.M."/>
            <person name="Jeon C.O."/>
        </authorList>
    </citation>
    <scope>NUCLEOTIDE SEQUENCE</scope>
    <source>
        <strain evidence="1">W38</strain>
    </source>
</reference>
<dbReference type="PROSITE" id="PS51197">
    <property type="entry name" value="HTH_RRF2_2"/>
    <property type="match status" value="1"/>
</dbReference>
<dbReference type="NCBIfam" id="TIGR02944">
    <property type="entry name" value="suf_reg_Xantho"/>
    <property type="match status" value="1"/>
</dbReference>
<dbReference type="Proteomes" id="UP001064632">
    <property type="component" value="Chromosome"/>
</dbReference>
<dbReference type="InterPro" id="IPR036388">
    <property type="entry name" value="WH-like_DNA-bd_sf"/>
</dbReference>
<gene>
    <name evidence="1" type="ORF">N4264_20875</name>
</gene>
<organism evidence="1 2">
    <name type="scientific">Tahibacter amnicola</name>
    <dbReference type="NCBI Taxonomy" id="2976241"/>
    <lineage>
        <taxon>Bacteria</taxon>
        <taxon>Pseudomonadati</taxon>
        <taxon>Pseudomonadota</taxon>
        <taxon>Gammaproteobacteria</taxon>
        <taxon>Lysobacterales</taxon>
        <taxon>Rhodanobacteraceae</taxon>
        <taxon>Tahibacter</taxon>
    </lineage>
</organism>
<dbReference type="PROSITE" id="PS01332">
    <property type="entry name" value="HTH_RRF2_1"/>
    <property type="match status" value="1"/>
</dbReference>
<sequence length="149" mass="15767">MLRVSKLTDYATVVMTVLAESAGEVLSAQGVAERARLELPTVAKLLKQLTHAGLVTSFRGVNGGYRIARAPDAITVAEIVIAMEGPIGMTECSAHSGLCGHEPHCGVRGNWQQINQAIETALRSVSLADMLKPQGSARLIPTPLRVALV</sequence>
<proteinExistence type="predicted"/>
<name>A0ABY6BC75_9GAMM</name>
<dbReference type="InterPro" id="IPR000944">
    <property type="entry name" value="Tscrpt_reg_Rrf2"/>
</dbReference>
<dbReference type="Gene3D" id="1.10.10.10">
    <property type="entry name" value="Winged helix-like DNA-binding domain superfamily/Winged helix DNA-binding domain"/>
    <property type="match status" value="1"/>
</dbReference>
<dbReference type="SUPFAM" id="SSF46785">
    <property type="entry name" value="Winged helix' DNA-binding domain"/>
    <property type="match status" value="1"/>
</dbReference>
<evidence type="ECO:0000313" key="2">
    <source>
        <dbReference type="Proteomes" id="UP001064632"/>
    </source>
</evidence>